<dbReference type="GO" id="GO:0016528">
    <property type="term" value="C:sarcoplasm"/>
    <property type="evidence" value="ECO:0007669"/>
    <property type="project" value="UniProtKB-SubCell"/>
</dbReference>
<dbReference type="OrthoDB" id="6344802at2759"/>
<evidence type="ECO:0000313" key="16">
    <source>
        <dbReference type="EMBL" id="SCC90954.1"/>
    </source>
</evidence>
<dbReference type="SMR" id="A0A1C4HCU8"/>
<accession>A0A1C4HCU8</accession>
<dbReference type="InterPro" id="IPR009050">
    <property type="entry name" value="Globin-like_sf"/>
</dbReference>
<dbReference type="EMBL" id="LT604992">
    <property type="protein sequence ID" value="SCC90954.1"/>
    <property type="molecule type" value="mRNA"/>
</dbReference>
<comment type="catalytic activity">
    <reaction evidence="12">
        <text>H2O2 + AH2 = A + 2 H2O</text>
        <dbReference type="Rhea" id="RHEA:30275"/>
        <dbReference type="ChEBI" id="CHEBI:13193"/>
        <dbReference type="ChEBI" id="CHEBI:15377"/>
        <dbReference type="ChEBI" id="CHEBI:16240"/>
        <dbReference type="ChEBI" id="CHEBI:17499"/>
    </reaction>
</comment>
<sequence length="149" mass="16672">MASAAQWDTTLKFWEAHVAGDLKKHGHEALVRLFLKNKDSQKHFPKFKDLASEAEMRGSDGLKNHGETVFTALGKALQQRDGIANELRPLAVTHSQNHKIPLEEFENICEVIDVYLAEICPDYAGETRTSVKAVLDVFSQSMTTLYGEV</sequence>
<evidence type="ECO:0000256" key="14">
    <source>
        <dbReference type="RuleBase" id="RU251113"/>
    </source>
</evidence>
<evidence type="ECO:0000256" key="3">
    <source>
        <dbReference type="ARBA" id="ARBA00022490"/>
    </source>
</evidence>
<keyword evidence="8 14" id="KW-0408">Iron</keyword>
<dbReference type="SUPFAM" id="SSF46458">
    <property type="entry name" value="Globin-like"/>
    <property type="match status" value="1"/>
</dbReference>
<gene>
    <name evidence="16" type="primary">Mb3</name>
</gene>
<comment type="catalytic activity">
    <reaction evidence="11">
        <text>Fe(III)-heme b-[protein] + nitric oxide + H2O = Fe(II)-heme b-[protein] + nitrite + 2 H(+)</text>
        <dbReference type="Rhea" id="RHEA:77711"/>
        <dbReference type="Rhea" id="RHEA-COMP:18975"/>
        <dbReference type="Rhea" id="RHEA-COMP:18976"/>
        <dbReference type="ChEBI" id="CHEBI:15377"/>
        <dbReference type="ChEBI" id="CHEBI:15378"/>
        <dbReference type="ChEBI" id="CHEBI:16301"/>
        <dbReference type="ChEBI" id="CHEBI:16480"/>
        <dbReference type="ChEBI" id="CHEBI:55376"/>
        <dbReference type="ChEBI" id="CHEBI:60344"/>
    </reaction>
    <physiologicalReaction direction="right-to-left" evidence="11">
        <dbReference type="Rhea" id="RHEA:77713"/>
    </physiologicalReaction>
</comment>
<evidence type="ECO:0000256" key="4">
    <source>
        <dbReference type="ARBA" id="ARBA00022617"/>
    </source>
</evidence>
<dbReference type="GO" id="GO:0046872">
    <property type="term" value="F:metal ion binding"/>
    <property type="evidence" value="ECO:0007669"/>
    <property type="project" value="UniProtKB-KW"/>
</dbReference>
<evidence type="ECO:0000256" key="1">
    <source>
        <dbReference type="ARBA" id="ARBA00008705"/>
    </source>
</evidence>
<evidence type="ECO:0000256" key="12">
    <source>
        <dbReference type="ARBA" id="ARBA00049931"/>
    </source>
</evidence>
<evidence type="ECO:0000256" key="6">
    <source>
        <dbReference type="ARBA" id="ARBA00022723"/>
    </source>
</evidence>
<dbReference type="InterPro" id="IPR012292">
    <property type="entry name" value="Globin/Proto"/>
</dbReference>
<feature type="non-terminal residue" evidence="16">
    <location>
        <position position="149"/>
    </location>
</feature>
<protein>
    <recommendedName>
        <fullName evidence="14">Myoglobin</fullName>
    </recommendedName>
</protein>
<evidence type="ECO:0000256" key="13">
    <source>
        <dbReference type="RuleBase" id="RU000356"/>
    </source>
</evidence>
<name>A0A1C4HCU8_PROAN</name>
<comment type="subcellular location">
    <subcellularLocation>
        <location evidence="10">Cytoplasm</location>
        <location evidence="10">Sarcoplasm</location>
    </subcellularLocation>
</comment>
<comment type="similarity">
    <text evidence="1 13">Belongs to the globin family.</text>
</comment>
<dbReference type="GO" id="GO:0019825">
    <property type="term" value="F:oxygen binding"/>
    <property type="evidence" value="ECO:0007669"/>
    <property type="project" value="UniProtKB-UniRule"/>
</dbReference>
<keyword evidence="9 14" id="KW-0514">Muscle protein</keyword>
<dbReference type="PANTHER" id="PTHR47132">
    <property type="entry name" value="MYOGLOBIN"/>
    <property type="match status" value="1"/>
</dbReference>
<dbReference type="InterPro" id="IPR000971">
    <property type="entry name" value="Globin"/>
</dbReference>
<keyword evidence="6 14" id="KW-0479">Metal-binding</keyword>
<dbReference type="GO" id="GO:0070062">
    <property type="term" value="C:extracellular exosome"/>
    <property type="evidence" value="ECO:0007669"/>
    <property type="project" value="TreeGrafter"/>
</dbReference>
<dbReference type="PANTHER" id="PTHR47132:SF1">
    <property type="entry name" value="MYOGLOBIN"/>
    <property type="match status" value="1"/>
</dbReference>
<dbReference type="GO" id="GO:0016491">
    <property type="term" value="F:oxidoreductase activity"/>
    <property type="evidence" value="ECO:0007669"/>
    <property type="project" value="UniProtKB-KW"/>
</dbReference>
<evidence type="ECO:0000256" key="5">
    <source>
        <dbReference type="ARBA" id="ARBA00022621"/>
    </source>
</evidence>
<keyword evidence="2 13" id="KW-0813">Transport</keyword>
<dbReference type="GO" id="GO:0020037">
    <property type="term" value="F:heme binding"/>
    <property type="evidence" value="ECO:0007669"/>
    <property type="project" value="UniProtKB-UniRule"/>
</dbReference>
<dbReference type="InterPro" id="IPR002335">
    <property type="entry name" value="Myoglobin"/>
</dbReference>
<evidence type="ECO:0000259" key="15">
    <source>
        <dbReference type="PROSITE" id="PS01033"/>
    </source>
</evidence>
<dbReference type="PRINTS" id="PR00613">
    <property type="entry name" value="MYOGLOBIN"/>
</dbReference>
<dbReference type="Pfam" id="PF00042">
    <property type="entry name" value="Globin"/>
    <property type="match status" value="1"/>
</dbReference>
<dbReference type="GO" id="GO:0005344">
    <property type="term" value="F:oxygen carrier activity"/>
    <property type="evidence" value="ECO:0007669"/>
    <property type="project" value="UniProtKB-UniRule"/>
</dbReference>
<evidence type="ECO:0000256" key="2">
    <source>
        <dbReference type="ARBA" id="ARBA00022448"/>
    </source>
</evidence>
<keyword evidence="3" id="KW-0963">Cytoplasm</keyword>
<dbReference type="PROSITE" id="PS01033">
    <property type="entry name" value="GLOBIN"/>
    <property type="match status" value="1"/>
</dbReference>
<organism evidence="16">
    <name type="scientific">Protopterus annectens</name>
    <name type="common">African lungfish</name>
    <dbReference type="NCBI Taxonomy" id="7888"/>
    <lineage>
        <taxon>Eukaryota</taxon>
        <taxon>Metazoa</taxon>
        <taxon>Chordata</taxon>
        <taxon>Craniata</taxon>
        <taxon>Vertebrata</taxon>
        <taxon>Euteleostomi</taxon>
        <taxon>Dipnomorpha</taxon>
        <taxon>Ceratodontiformes</taxon>
        <taxon>Lepidosirenoidei</taxon>
        <taxon>Protopteridae</taxon>
        <taxon>Protopterus</taxon>
    </lineage>
</organism>
<reference evidence="16" key="1">
    <citation type="journal article" name="Mol. Biol. Evol.">
        <title>Unusual Diversity of Myoglobin Genes in the Lungfish.</title>
        <authorList>
            <person name="Koch J"/>
            <person name="Luedemann J"/>
            <person name="Spies R"/>
            <person name="Last M"/>
            <person name="Amemiya CTT"/>
            <person name="Burmester T"/>
        </authorList>
    </citation>
    <scope>NUCLEOTIDE SEQUENCE</scope>
    <source>
        <tissue evidence="16">Mixed tissue</tissue>
    </source>
</reference>
<keyword evidence="4 13" id="KW-0349">Heme</keyword>
<proteinExistence type="evidence at transcript level"/>
<keyword evidence="7" id="KW-0560">Oxidoreductase</keyword>
<evidence type="ECO:0000256" key="7">
    <source>
        <dbReference type="ARBA" id="ARBA00023002"/>
    </source>
</evidence>
<keyword evidence="5 13" id="KW-0561">Oxygen transport</keyword>
<feature type="domain" description="Globin" evidence="15">
    <location>
        <begin position="1"/>
        <end position="147"/>
    </location>
</feature>
<dbReference type="AlphaFoldDB" id="A0A1C4HCU8"/>
<evidence type="ECO:0000256" key="10">
    <source>
        <dbReference type="ARBA" id="ARBA00044498"/>
    </source>
</evidence>
<evidence type="ECO:0000256" key="11">
    <source>
        <dbReference type="ARBA" id="ARBA00048118"/>
    </source>
</evidence>
<comment type="function">
    <text evidence="14">Monomeric heme protein which primary function is to store oxygen and facilitate its diffusion within muscle tissues. Reversibly binds oxygen through a pentacoordinated heme iron and enables its timely and efficient release as needed during periods of heightened demand. Depending on the oxidative conditions of tissues and cells, and in addition to its ability to bind oxygen, it also has a nitrite reductase activity whereby it regulates the production of bioactive nitric oxide. Under stress conditions, like hypoxia and anoxia, it also protects cells against reactive oxygen species thanks to its pseudoperoxidase activity.</text>
</comment>
<feature type="non-terminal residue" evidence="16">
    <location>
        <position position="1"/>
    </location>
</feature>
<dbReference type="Gene3D" id="1.10.490.10">
    <property type="entry name" value="Globins"/>
    <property type="match status" value="1"/>
</dbReference>
<evidence type="ECO:0000256" key="8">
    <source>
        <dbReference type="ARBA" id="ARBA00023004"/>
    </source>
</evidence>
<evidence type="ECO:0000256" key="9">
    <source>
        <dbReference type="ARBA" id="ARBA00023179"/>
    </source>
</evidence>